<proteinExistence type="inferred from homology"/>
<dbReference type="AlphaFoldDB" id="A0A2P8DVK9"/>
<dbReference type="PROSITE" id="PS51892">
    <property type="entry name" value="SUBTILASE"/>
    <property type="match status" value="1"/>
</dbReference>
<evidence type="ECO:0000256" key="4">
    <source>
        <dbReference type="ARBA" id="ARBA00022729"/>
    </source>
</evidence>
<dbReference type="InterPro" id="IPR036375">
    <property type="entry name" value="Hemopexin-like_dom_sf"/>
</dbReference>
<keyword evidence="8" id="KW-0325">Glycoprotein</keyword>
<comment type="subcellular location">
    <subcellularLocation>
        <location evidence="1">Secreted</location>
    </subcellularLocation>
</comment>
<evidence type="ECO:0000313" key="12">
    <source>
        <dbReference type="Proteomes" id="UP000240708"/>
    </source>
</evidence>
<dbReference type="InterPro" id="IPR023828">
    <property type="entry name" value="Peptidase_S8_Ser-AS"/>
</dbReference>
<dbReference type="Gene3D" id="2.110.10.10">
    <property type="entry name" value="Hemopexin-like domain"/>
    <property type="match status" value="6"/>
</dbReference>
<dbReference type="InterPro" id="IPR018487">
    <property type="entry name" value="Hemopexin-like_repeat"/>
</dbReference>
<dbReference type="Pfam" id="PF00045">
    <property type="entry name" value="Hemopexin"/>
    <property type="match status" value="10"/>
</dbReference>
<organism evidence="11 12">
    <name type="scientific">Cecembia rubra</name>
    <dbReference type="NCBI Taxonomy" id="1485585"/>
    <lineage>
        <taxon>Bacteria</taxon>
        <taxon>Pseudomonadati</taxon>
        <taxon>Bacteroidota</taxon>
        <taxon>Cytophagia</taxon>
        <taxon>Cytophagales</taxon>
        <taxon>Cyclobacteriaceae</taxon>
        <taxon>Cecembia</taxon>
    </lineage>
</organism>
<dbReference type="GO" id="GO:0005576">
    <property type="term" value="C:extracellular region"/>
    <property type="evidence" value="ECO:0007669"/>
    <property type="project" value="UniProtKB-SubCell"/>
</dbReference>
<dbReference type="PANTHER" id="PTHR22917">
    <property type="entry name" value="HEMOPEXIN DOMAIN-CONTAINING PROTEIN"/>
    <property type="match status" value="1"/>
</dbReference>
<dbReference type="Pfam" id="PF00082">
    <property type="entry name" value="Peptidase_S8"/>
    <property type="match status" value="1"/>
</dbReference>
<comment type="similarity">
    <text evidence="9">Belongs to the peptidase S8 family.</text>
</comment>
<dbReference type="SMART" id="SM00120">
    <property type="entry name" value="HX"/>
    <property type="match status" value="11"/>
</dbReference>
<evidence type="ECO:0000256" key="1">
    <source>
        <dbReference type="ARBA" id="ARBA00004613"/>
    </source>
</evidence>
<dbReference type="EMBL" id="PYGF01000014">
    <property type="protein sequence ID" value="PSL01207.1"/>
    <property type="molecule type" value="Genomic_DNA"/>
</dbReference>
<dbReference type="Gene3D" id="3.40.50.200">
    <property type="entry name" value="Peptidase S8/S53 domain"/>
    <property type="match status" value="1"/>
</dbReference>
<dbReference type="PROSITE" id="PS51642">
    <property type="entry name" value="HEMOPEXIN_2"/>
    <property type="match status" value="11"/>
</dbReference>
<gene>
    <name evidence="11" type="ORF">CLV48_1149</name>
</gene>
<dbReference type="SUPFAM" id="SSF50923">
    <property type="entry name" value="Hemopexin-like domain"/>
    <property type="match status" value="5"/>
</dbReference>
<evidence type="ECO:0000256" key="6">
    <source>
        <dbReference type="ARBA" id="ARBA00022801"/>
    </source>
</evidence>
<accession>A0A2P8DVK9</accession>
<dbReference type="CDD" id="cd00094">
    <property type="entry name" value="HX"/>
    <property type="match status" value="2"/>
</dbReference>
<keyword evidence="4" id="KW-0732">Signal</keyword>
<evidence type="ECO:0000259" key="10">
    <source>
        <dbReference type="Pfam" id="PF00082"/>
    </source>
</evidence>
<keyword evidence="12" id="KW-1185">Reference proteome</keyword>
<evidence type="ECO:0000256" key="8">
    <source>
        <dbReference type="ARBA" id="ARBA00023180"/>
    </source>
</evidence>
<dbReference type="InterPro" id="IPR051298">
    <property type="entry name" value="Heme_transport/Cell_adhesion"/>
</dbReference>
<dbReference type="PANTHER" id="PTHR22917:SF6">
    <property type="entry name" value="EG:8D8.2 PROTEIN-RELATED"/>
    <property type="match status" value="1"/>
</dbReference>
<keyword evidence="7" id="KW-0720">Serine protease</keyword>
<evidence type="ECO:0000256" key="2">
    <source>
        <dbReference type="ARBA" id="ARBA00022525"/>
    </source>
</evidence>
<feature type="domain" description="Peptidase S8/S53" evidence="10">
    <location>
        <begin position="152"/>
        <end position="353"/>
    </location>
</feature>
<evidence type="ECO:0000256" key="7">
    <source>
        <dbReference type="ARBA" id="ARBA00022825"/>
    </source>
</evidence>
<dbReference type="InterPro" id="IPR000209">
    <property type="entry name" value="Peptidase_S8/S53_dom"/>
</dbReference>
<evidence type="ECO:0000256" key="3">
    <source>
        <dbReference type="ARBA" id="ARBA00022670"/>
    </source>
</evidence>
<name>A0A2P8DVK9_9BACT</name>
<evidence type="ECO:0000256" key="9">
    <source>
        <dbReference type="PROSITE-ProRule" id="PRU01240"/>
    </source>
</evidence>
<dbReference type="Proteomes" id="UP000240708">
    <property type="component" value="Unassembled WGS sequence"/>
</dbReference>
<keyword evidence="2" id="KW-0964">Secreted</keyword>
<dbReference type="RefSeq" id="WP_106568705.1">
    <property type="nucleotide sequence ID" value="NZ_PYGF01000014.1"/>
</dbReference>
<reference evidence="11 12" key="1">
    <citation type="submission" date="2018-03" db="EMBL/GenBank/DDBJ databases">
        <title>Genomic Encyclopedia of Archaeal and Bacterial Type Strains, Phase II (KMG-II): from individual species to whole genera.</title>
        <authorList>
            <person name="Goeker M."/>
        </authorList>
    </citation>
    <scope>NUCLEOTIDE SEQUENCE [LARGE SCALE GENOMIC DNA]</scope>
    <source>
        <strain evidence="11 12">DSM 28057</strain>
    </source>
</reference>
<comment type="caution">
    <text evidence="11">The sequence shown here is derived from an EMBL/GenBank/DDBJ whole genome shotgun (WGS) entry which is preliminary data.</text>
</comment>
<dbReference type="GO" id="GO:0006508">
    <property type="term" value="P:proteolysis"/>
    <property type="evidence" value="ECO:0007669"/>
    <property type="project" value="UniProtKB-KW"/>
</dbReference>
<protein>
    <submittedName>
        <fullName evidence="11">Hemopexin</fullName>
    </submittedName>
</protein>
<dbReference type="InterPro" id="IPR036852">
    <property type="entry name" value="Peptidase_S8/S53_dom_sf"/>
</dbReference>
<dbReference type="InterPro" id="IPR000585">
    <property type="entry name" value="Hemopexin-like_dom"/>
</dbReference>
<comment type="caution">
    <text evidence="9">Lacks conserved residue(s) required for the propagation of feature annotation.</text>
</comment>
<sequence length="1115" mass="122696">MQKNENLSELVVIFKEDAQMKATARLFSSGKGLSVKQLNANVKKASSRIEQVFSAKTNFEVLAPGILKQLKKEGIHSDSYFSLYGEGDLDVLREEILKDPLVEAAYIKPPAEDPNASWKTTNFEGNQGYLDVAPGGIDAKFSWKLVGGNGQHVKVVDVEQGFNLTHEDLRHNISSIIAGNNTRTSMDHGTAVLGVLGAGQNEFGMTGISPKTKLMAISHNGLGTSKAIIEAANKLSAGDVILLEVHRAGPAYDFKTVDGQRGYIAIEWWPDDFAAIKYAVAKGILVVEAAGNGKEDFDKEIYNKRPSGFPSSWKNPFNPSNPQSGAIIVGAGGSAGNTLDRKILGFSNWGRRVDAQGWGHNVATCGYAGLQGDMMVKVNPNDSWKVEAGYPKNLSELKVNLPMSFPPPGATRSMAHGADAMLWSNTNEKVYVFLGHRYLRLDPKNGYSADPGYPKDIDGNWPGFPANFKNGVDAALWSHTNQKIYFFKGDSFIRVDPNNSWKVDGGYPKKIAGNWPGFPASFAKGVDAALYSFKTSKIYFFKGSQYLRVDPNNGWKVDAGYPKAIAGNWQGFPATFQKGVDAAFYDRINDRVYIVKSKDLWYTGGFNGTSSASPVVTGALINLQSRMIARGKPKLTAVTARNVLRNTGTRQLRYSGQNEVDAISNWRGLDADFGSGINAALWNGKSDRIYFFKGNQYVRVDPKNNWNIDPTYPKPIKGNWPGWPASFESGIDAALWSKPNNKVYIFKGNQFLRIDPNNSWKVDSGYPKSIAGSWTGFPSDFANGVDAALWSDTTNRIYFFKGDKFIRVNPSDGWKVESGYPKTIASSWPNTPAGFTSNIDAALWSGTNKKIYFFKGENYTRVDPLNGWAVEAGYPKLIASQRIGRRPDLKAAMANLQIDSNWPGIPASFGSNLDAGLWSDTNKKVYLFKGSQFIRIDPFNNWEMDAGYPKPIAGNWPGFPSAFATGIDAALWSDTNKRIYFFKGNQFIRVNPAAGWQVEAGYPKPISGNWPGFPTSFASGVDAALWSGTNKRIYFFKGNQYIRVNPANAWQVEAGYPKVISNNWKGLPSNFKAGINASLWNGKSSAVYFFKGSQYVKINTSNWTVESGYPYGIIS</sequence>
<evidence type="ECO:0000313" key="11">
    <source>
        <dbReference type="EMBL" id="PSL01207.1"/>
    </source>
</evidence>
<dbReference type="PROSITE" id="PS00138">
    <property type="entry name" value="SUBTILASE_SER"/>
    <property type="match status" value="1"/>
</dbReference>
<keyword evidence="5" id="KW-0677">Repeat</keyword>
<keyword evidence="3" id="KW-0645">Protease</keyword>
<keyword evidence="6" id="KW-0378">Hydrolase</keyword>
<dbReference type="SUPFAM" id="SSF52743">
    <property type="entry name" value="Subtilisin-like"/>
    <property type="match status" value="2"/>
</dbReference>
<dbReference type="OrthoDB" id="9798386at2"/>
<dbReference type="GO" id="GO:0004252">
    <property type="term" value="F:serine-type endopeptidase activity"/>
    <property type="evidence" value="ECO:0007669"/>
    <property type="project" value="InterPro"/>
</dbReference>
<evidence type="ECO:0000256" key="5">
    <source>
        <dbReference type="ARBA" id="ARBA00022737"/>
    </source>
</evidence>